<evidence type="ECO:0000259" key="7">
    <source>
        <dbReference type="PROSITE" id="PS50850"/>
    </source>
</evidence>
<dbReference type="PANTHER" id="PTHR23531:SF1">
    <property type="entry name" value="QUINOLENE RESISTANCE PROTEIN NORA"/>
    <property type="match status" value="1"/>
</dbReference>
<dbReference type="GO" id="GO:0005886">
    <property type="term" value="C:plasma membrane"/>
    <property type="evidence" value="ECO:0007669"/>
    <property type="project" value="UniProtKB-SubCell"/>
</dbReference>
<comment type="caution">
    <text evidence="8">The sequence shown here is derived from an EMBL/GenBank/DDBJ whole genome shotgun (WGS) entry which is preliminary data.</text>
</comment>
<feature type="transmembrane region" description="Helical" evidence="6">
    <location>
        <begin position="56"/>
        <end position="76"/>
    </location>
</feature>
<evidence type="ECO:0000256" key="1">
    <source>
        <dbReference type="ARBA" id="ARBA00004651"/>
    </source>
</evidence>
<feature type="transmembrane region" description="Helical" evidence="6">
    <location>
        <begin position="21"/>
        <end position="44"/>
    </location>
</feature>
<sequence length="474" mass="49185">MAIRALNRDELEKLDSIWKSPGYLAAIIAVACAFGAWSLLLPVIPTAVLDAGGSNTLAGATTGIFMATTVVTQIFTPRLLRQFGYNPVMVVSAMLLGVPALGYLLGMTAGPALLFSAIRGVGFGALTVAQSALIAELVPHRLLGKATGTMGLLVGLSQMVGLPLGLFIVDSMLGFPAACVLAAIIGLTAGAMCMRIPKIRPTTQVEVDSNATIPEGPQEDHQGQARPSQARQPQTTMAAHTPAWKLVTVPAIAICSLSMSFGAVSSFLPAAVRELDPVTGAVLAGLMLSVVGGAGMIFRYSSGIIADKRGVAGGTMIPGQILGLVGIGLMALVLAQGWSVWWLVLAAILFGGGFGFVQNESLLTMFARLPRSQISSASAYWNSSYDAGTGIGSFILGAVAAQAAYAGAFGVGSAIIVAGLVVTCLDKIGGKYRIAETNNTRARLRRIPVAYKAVQGARRLRGKARRPQRPGPRQ</sequence>
<proteinExistence type="predicted"/>
<comment type="subcellular location">
    <subcellularLocation>
        <location evidence="1">Cell membrane</location>
        <topology evidence="1">Multi-pass membrane protein</topology>
    </subcellularLocation>
</comment>
<evidence type="ECO:0000256" key="6">
    <source>
        <dbReference type="SAM" id="Phobius"/>
    </source>
</evidence>
<evidence type="ECO:0000313" key="9">
    <source>
        <dbReference type="Proteomes" id="UP000221653"/>
    </source>
</evidence>
<feature type="transmembrane region" description="Helical" evidence="6">
    <location>
        <begin position="340"/>
        <end position="358"/>
    </location>
</feature>
<dbReference type="GO" id="GO:0022857">
    <property type="term" value="F:transmembrane transporter activity"/>
    <property type="evidence" value="ECO:0007669"/>
    <property type="project" value="InterPro"/>
</dbReference>
<dbReference type="STRING" id="1724.GCA_001044175_01133"/>
<dbReference type="SUPFAM" id="SSF103473">
    <property type="entry name" value="MFS general substrate transporter"/>
    <property type="match status" value="1"/>
</dbReference>
<feature type="transmembrane region" description="Helical" evidence="6">
    <location>
        <begin position="278"/>
        <end position="298"/>
    </location>
</feature>
<feature type="domain" description="Major facilitator superfamily (MFS) profile" evidence="7">
    <location>
        <begin position="21"/>
        <end position="431"/>
    </location>
</feature>
<feature type="transmembrane region" description="Helical" evidence="6">
    <location>
        <begin position="246"/>
        <end position="272"/>
    </location>
</feature>
<keyword evidence="2 6" id="KW-0812">Transmembrane</keyword>
<evidence type="ECO:0000313" key="8">
    <source>
        <dbReference type="EMBL" id="PFG28454.1"/>
    </source>
</evidence>
<reference evidence="8 9" key="1">
    <citation type="submission" date="2017-10" db="EMBL/GenBank/DDBJ databases">
        <title>Sequencing the genomes of 1000 actinobacteria strains.</title>
        <authorList>
            <person name="Klenk H.-P."/>
        </authorList>
    </citation>
    <scope>NUCLEOTIDE SEQUENCE [LARGE SCALE GENOMIC DNA]</scope>
    <source>
        <strain evidence="8 9">DSM 20688</strain>
    </source>
</reference>
<evidence type="ECO:0000256" key="4">
    <source>
        <dbReference type="ARBA" id="ARBA00023136"/>
    </source>
</evidence>
<keyword evidence="3 6" id="KW-1133">Transmembrane helix</keyword>
<dbReference type="AlphaFoldDB" id="A0A2A9DPD4"/>
<feature type="transmembrane region" description="Helical" evidence="6">
    <location>
        <begin position="379"/>
        <end position="399"/>
    </location>
</feature>
<gene>
    <name evidence="8" type="ORF">ATK06_1565</name>
</gene>
<dbReference type="PROSITE" id="PS51257">
    <property type="entry name" value="PROKAR_LIPOPROTEIN"/>
    <property type="match status" value="1"/>
</dbReference>
<dbReference type="PROSITE" id="PS50850">
    <property type="entry name" value="MFS"/>
    <property type="match status" value="1"/>
</dbReference>
<feature type="transmembrane region" description="Helical" evidence="6">
    <location>
        <begin position="405"/>
        <end position="425"/>
    </location>
</feature>
<keyword evidence="4 6" id="KW-0472">Membrane</keyword>
<feature type="transmembrane region" description="Helical" evidence="6">
    <location>
        <begin position="88"/>
        <end position="106"/>
    </location>
</feature>
<dbReference type="Gene3D" id="1.20.1250.20">
    <property type="entry name" value="MFS general substrate transporter like domains"/>
    <property type="match status" value="1"/>
</dbReference>
<organism evidence="8 9">
    <name type="scientific">Corynebacterium renale</name>
    <dbReference type="NCBI Taxonomy" id="1724"/>
    <lineage>
        <taxon>Bacteria</taxon>
        <taxon>Bacillati</taxon>
        <taxon>Actinomycetota</taxon>
        <taxon>Actinomycetes</taxon>
        <taxon>Mycobacteriales</taxon>
        <taxon>Corynebacteriaceae</taxon>
        <taxon>Corynebacterium</taxon>
    </lineage>
</organism>
<protein>
    <submittedName>
        <fullName evidence="8">Putative MFS family arabinose efflux permease</fullName>
    </submittedName>
</protein>
<dbReference type="Proteomes" id="UP000221653">
    <property type="component" value="Unassembled WGS sequence"/>
</dbReference>
<dbReference type="InterPro" id="IPR020846">
    <property type="entry name" value="MFS_dom"/>
</dbReference>
<evidence type="ECO:0000256" key="3">
    <source>
        <dbReference type="ARBA" id="ARBA00022989"/>
    </source>
</evidence>
<dbReference type="EMBL" id="PDJF01000001">
    <property type="protein sequence ID" value="PFG28454.1"/>
    <property type="molecule type" value="Genomic_DNA"/>
</dbReference>
<dbReference type="InterPro" id="IPR052714">
    <property type="entry name" value="MFS_Exporter"/>
</dbReference>
<dbReference type="OrthoDB" id="5189108at2"/>
<feature type="transmembrane region" description="Helical" evidence="6">
    <location>
        <begin position="310"/>
        <end position="334"/>
    </location>
</feature>
<name>A0A2A9DPD4_9CORY</name>
<feature type="region of interest" description="Disordered" evidence="5">
    <location>
        <begin position="211"/>
        <end position="235"/>
    </location>
</feature>
<dbReference type="RefSeq" id="WP_098389129.1">
    <property type="nucleotide sequence ID" value="NZ_LS483464.1"/>
</dbReference>
<feature type="compositionally biased region" description="Polar residues" evidence="5">
    <location>
        <begin position="225"/>
        <end position="235"/>
    </location>
</feature>
<feature type="transmembrane region" description="Helical" evidence="6">
    <location>
        <begin position="150"/>
        <end position="169"/>
    </location>
</feature>
<accession>A0A2A9DPD4</accession>
<feature type="transmembrane region" description="Helical" evidence="6">
    <location>
        <begin position="175"/>
        <end position="194"/>
    </location>
</feature>
<evidence type="ECO:0000256" key="2">
    <source>
        <dbReference type="ARBA" id="ARBA00022692"/>
    </source>
</evidence>
<feature type="transmembrane region" description="Helical" evidence="6">
    <location>
        <begin position="112"/>
        <end position="138"/>
    </location>
</feature>
<keyword evidence="9" id="KW-1185">Reference proteome</keyword>
<evidence type="ECO:0000256" key="5">
    <source>
        <dbReference type="SAM" id="MobiDB-lite"/>
    </source>
</evidence>
<dbReference type="InterPro" id="IPR011701">
    <property type="entry name" value="MFS"/>
</dbReference>
<dbReference type="InterPro" id="IPR036259">
    <property type="entry name" value="MFS_trans_sf"/>
</dbReference>
<dbReference type="Pfam" id="PF07690">
    <property type="entry name" value="MFS_1"/>
    <property type="match status" value="1"/>
</dbReference>
<dbReference type="PANTHER" id="PTHR23531">
    <property type="entry name" value="QUINOLENE RESISTANCE PROTEIN NORA"/>
    <property type="match status" value="1"/>
</dbReference>